<dbReference type="InterPro" id="IPR047111">
    <property type="entry name" value="YbaP-like"/>
</dbReference>
<dbReference type="EMBL" id="BSST01000001">
    <property type="protein sequence ID" value="GLX78615.1"/>
    <property type="molecule type" value="Genomic_DNA"/>
</dbReference>
<evidence type="ECO:0000313" key="3">
    <source>
        <dbReference type="Proteomes" id="UP001157186"/>
    </source>
</evidence>
<comment type="caution">
    <text evidence="2">The sequence shown here is derived from an EMBL/GenBank/DDBJ whole genome shotgun (WGS) entry which is preliminary data.</text>
</comment>
<sequence>MNSVLSKVITLVLLLIFSSPSLADSAVWQVTKADQRIFIGGTIHILPDSALPLPQSYSTAYQASDSLVLETAIPEPSDRQFQQQLAKAIALAPGQSLTEYLSQKTLKTLTTYLEAAGVNLAAINQFKPGYVASLLAKLAAKKANITNIGVDLYFEQQAKADNKKIEYLESAFFQLNLLTQMGQTDPDKFISDTLSHLDEFPTVFQQLLSAWRNGDTNKLSQLIIEPMKADNPTLFKLIMTDRNIRWIGQIEQMFDDHDTEFVLVGVGHLVGENNVLQLLQDRGYQVVQLTND</sequence>
<dbReference type="PANTHER" id="PTHR40590:SF1">
    <property type="entry name" value="CYTOPLASMIC PROTEIN"/>
    <property type="match status" value="1"/>
</dbReference>
<organism evidence="2 3">
    <name type="scientific">Thalassotalea insulae</name>
    <dbReference type="NCBI Taxonomy" id="2056778"/>
    <lineage>
        <taxon>Bacteria</taxon>
        <taxon>Pseudomonadati</taxon>
        <taxon>Pseudomonadota</taxon>
        <taxon>Gammaproteobacteria</taxon>
        <taxon>Alteromonadales</taxon>
        <taxon>Colwelliaceae</taxon>
        <taxon>Thalassotalea</taxon>
    </lineage>
</organism>
<dbReference type="Pfam" id="PF01963">
    <property type="entry name" value="TraB_PrgY_gumN"/>
    <property type="match status" value="1"/>
</dbReference>
<dbReference type="CDD" id="cd14789">
    <property type="entry name" value="Tiki"/>
    <property type="match status" value="1"/>
</dbReference>
<dbReference type="Proteomes" id="UP001157186">
    <property type="component" value="Unassembled WGS sequence"/>
</dbReference>
<name>A0ABQ6GRP6_9GAMM</name>
<gene>
    <name evidence="2" type="ORF">tinsulaeT_19550</name>
</gene>
<keyword evidence="1" id="KW-0732">Signal</keyword>
<evidence type="ECO:0000313" key="2">
    <source>
        <dbReference type="EMBL" id="GLX78615.1"/>
    </source>
</evidence>
<accession>A0ABQ6GRP6</accession>
<protein>
    <submittedName>
        <fullName evidence="2">Conjugative transfer protein GumN</fullName>
    </submittedName>
</protein>
<dbReference type="RefSeq" id="WP_284244492.1">
    <property type="nucleotide sequence ID" value="NZ_BSST01000001.1"/>
</dbReference>
<feature type="chain" id="PRO_5046734463" evidence="1">
    <location>
        <begin position="24"/>
        <end position="292"/>
    </location>
</feature>
<keyword evidence="3" id="KW-1185">Reference proteome</keyword>
<proteinExistence type="predicted"/>
<evidence type="ECO:0000256" key="1">
    <source>
        <dbReference type="SAM" id="SignalP"/>
    </source>
</evidence>
<reference evidence="2 3" key="1">
    <citation type="submission" date="2023-03" db="EMBL/GenBank/DDBJ databases">
        <title>Draft genome sequence of Thalassotalea insulae KCTC 62186T.</title>
        <authorList>
            <person name="Sawabe T."/>
        </authorList>
    </citation>
    <scope>NUCLEOTIDE SEQUENCE [LARGE SCALE GENOMIC DNA]</scope>
    <source>
        <strain evidence="2 3">KCTC 62186</strain>
    </source>
</reference>
<dbReference type="InterPro" id="IPR002816">
    <property type="entry name" value="TraB/PrgY/GumN_fam"/>
</dbReference>
<feature type="signal peptide" evidence="1">
    <location>
        <begin position="1"/>
        <end position="23"/>
    </location>
</feature>
<dbReference type="PANTHER" id="PTHR40590">
    <property type="entry name" value="CYTOPLASMIC PROTEIN-RELATED"/>
    <property type="match status" value="1"/>
</dbReference>